<dbReference type="Pfam" id="PF19655">
    <property type="entry name" value="DUF6158"/>
    <property type="match status" value="1"/>
</dbReference>
<accession>A0A917VP86</accession>
<dbReference type="Proteomes" id="UP000645217">
    <property type="component" value="Unassembled WGS sequence"/>
</dbReference>
<feature type="compositionally biased region" description="Low complexity" evidence="1">
    <location>
        <begin position="41"/>
        <end position="56"/>
    </location>
</feature>
<dbReference type="AlphaFoldDB" id="A0A917VP86"/>
<dbReference type="EMBL" id="BMNT01000033">
    <property type="protein sequence ID" value="GGL04916.1"/>
    <property type="molecule type" value="Genomic_DNA"/>
</dbReference>
<reference evidence="2" key="1">
    <citation type="journal article" date="2014" name="Int. J. Syst. Evol. Microbiol.">
        <title>Complete genome sequence of Corynebacterium casei LMG S-19264T (=DSM 44701T), isolated from a smear-ripened cheese.</title>
        <authorList>
            <consortium name="US DOE Joint Genome Institute (JGI-PGF)"/>
            <person name="Walter F."/>
            <person name="Albersmeier A."/>
            <person name="Kalinowski J."/>
            <person name="Ruckert C."/>
        </authorList>
    </citation>
    <scope>NUCLEOTIDE SEQUENCE</scope>
    <source>
        <strain evidence="2">JCM 13064</strain>
    </source>
</reference>
<feature type="compositionally biased region" description="Basic and acidic residues" evidence="1">
    <location>
        <begin position="15"/>
        <end position="33"/>
    </location>
</feature>
<evidence type="ECO:0000256" key="1">
    <source>
        <dbReference type="SAM" id="MobiDB-lite"/>
    </source>
</evidence>
<name>A0A917VP86_9ACTN</name>
<sequence>METLLRGSEDAVDDFASRTRELEDEFDRRRVEVSAEDASLPAPQASPPEDASPPSSADDREGNE</sequence>
<dbReference type="InterPro" id="IPR046156">
    <property type="entry name" value="DUF6158"/>
</dbReference>
<feature type="region of interest" description="Disordered" evidence="1">
    <location>
        <begin position="1"/>
        <end position="64"/>
    </location>
</feature>
<organism evidence="2 3">
    <name type="scientific">Sphaerisporangium melleum</name>
    <dbReference type="NCBI Taxonomy" id="321316"/>
    <lineage>
        <taxon>Bacteria</taxon>
        <taxon>Bacillati</taxon>
        <taxon>Actinomycetota</taxon>
        <taxon>Actinomycetes</taxon>
        <taxon>Streptosporangiales</taxon>
        <taxon>Streptosporangiaceae</taxon>
        <taxon>Sphaerisporangium</taxon>
    </lineage>
</organism>
<gene>
    <name evidence="2" type="ORF">GCM10007964_53880</name>
</gene>
<evidence type="ECO:0000313" key="2">
    <source>
        <dbReference type="EMBL" id="GGL04916.1"/>
    </source>
</evidence>
<evidence type="ECO:0000313" key="3">
    <source>
        <dbReference type="Proteomes" id="UP000645217"/>
    </source>
</evidence>
<comment type="caution">
    <text evidence="2">The sequence shown here is derived from an EMBL/GenBank/DDBJ whole genome shotgun (WGS) entry which is preliminary data.</text>
</comment>
<keyword evidence="3" id="KW-1185">Reference proteome</keyword>
<protein>
    <submittedName>
        <fullName evidence="2">Uncharacterized protein</fullName>
    </submittedName>
</protein>
<reference evidence="2" key="2">
    <citation type="submission" date="2020-09" db="EMBL/GenBank/DDBJ databases">
        <authorList>
            <person name="Sun Q."/>
            <person name="Ohkuma M."/>
        </authorList>
    </citation>
    <scope>NUCLEOTIDE SEQUENCE</scope>
    <source>
        <strain evidence="2">JCM 13064</strain>
    </source>
</reference>
<proteinExistence type="predicted"/>